<dbReference type="GO" id="GO:0046872">
    <property type="term" value="F:metal ion binding"/>
    <property type="evidence" value="ECO:0007669"/>
    <property type="project" value="InterPro"/>
</dbReference>
<comment type="cofactor">
    <cofactor evidence="1">
        <name>adenosylcob(III)alamin</name>
        <dbReference type="ChEBI" id="CHEBI:18408"/>
    </cofactor>
</comment>
<dbReference type="Gene3D" id="3.40.50.280">
    <property type="entry name" value="Cobalamin-binding domain"/>
    <property type="match status" value="1"/>
</dbReference>
<dbReference type="InterPro" id="IPR016176">
    <property type="entry name" value="Cbl-dep_enz_cat"/>
</dbReference>
<dbReference type="Pfam" id="PF01642">
    <property type="entry name" value="MM_CoA_mutase"/>
    <property type="match status" value="1"/>
</dbReference>
<feature type="domain" description="Methylmalonyl-CoA mutase alpha/beta chain catalytic" evidence="6">
    <location>
        <begin position="41"/>
        <end position="540"/>
    </location>
</feature>
<evidence type="ECO:0000259" key="6">
    <source>
        <dbReference type="Pfam" id="PF01642"/>
    </source>
</evidence>
<dbReference type="SUPFAM" id="SSF51703">
    <property type="entry name" value="Cobalamin (vitamin B12)-dependent enzymes"/>
    <property type="match status" value="1"/>
</dbReference>
<dbReference type="GO" id="GO:0004494">
    <property type="term" value="F:methylmalonyl-CoA mutase activity"/>
    <property type="evidence" value="ECO:0007669"/>
    <property type="project" value="UniProtKB-EC"/>
</dbReference>
<dbReference type="PANTHER" id="PTHR48101">
    <property type="entry name" value="METHYLMALONYL-COA MUTASE, MITOCHONDRIAL-RELATED"/>
    <property type="match status" value="1"/>
</dbReference>
<dbReference type="GO" id="GO:0031419">
    <property type="term" value="F:cobalamin binding"/>
    <property type="evidence" value="ECO:0007669"/>
    <property type="project" value="UniProtKB-KW"/>
</dbReference>
<accession>A0A380TD48</accession>
<protein>
    <recommendedName>
        <fullName evidence="6">Methylmalonyl-CoA mutase alpha/beta chain catalytic domain-containing protein</fullName>
    </recommendedName>
</protein>
<evidence type="ECO:0000256" key="1">
    <source>
        <dbReference type="ARBA" id="ARBA00001922"/>
    </source>
</evidence>
<evidence type="ECO:0000313" key="7">
    <source>
        <dbReference type="EMBL" id="SUS06038.1"/>
    </source>
</evidence>
<dbReference type="SUPFAM" id="SSF52242">
    <property type="entry name" value="Cobalamin (vitamin B12)-binding domain"/>
    <property type="match status" value="1"/>
</dbReference>
<evidence type="ECO:0000256" key="3">
    <source>
        <dbReference type="ARBA" id="ARBA00022628"/>
    </source>
</evidence>
<dbReference type="CDD" id="cd03677">
    <property type="entry name" value="MM_CoA_mutase_beta"/>
    <property type="match status" value="1"/>
</dbReference>
<dbReference type="PANTHER" id="PTHR48101:SF4">
    <property type="entry name" value="METHYLMALONYL-COA MUTASE, MITOCHONDRIAL"/>
    <property type="match status" value="1"/>
</dbReference>
<dbReference type="InterPro" id="IPR036724">
    <property type="entry name" value="Cobalamin-bd_sf"/>
</dbReference>
<sequence length="704" mass="72942">MTDQQLNFTQEFKKPTPEEWKAEVERALKGAPFDKKMLTRTYEGITLRPLYTSHDWPSAGDPSGFPGAMPFTRGGTAAGSRLNDWDVRQVYSHPCPVKGNATILHELNCGVRSLMLKFDQAAQAGLDGDAPGAAELAGAGGIMLYSVDDLDRLLTDVDLRLVPISLAAGGQSLAAAALLAALWRRRGVGAGDAKGAFNADPLGALAAGGSLPASLADALAQMAALARYTQATYAQVSAVGVNTTAYHDAGATETQDLGILLATAVAYLKAMTAAGLTVDQACRQIAFTVAVPCDQFLGIAKLRAARKLWARVAEACGASEPARAMRLTAVSASRMMTTRDAWVNMLRTTVACFAAAVGGADAVVVQPFNAALGVPDELGLRVARNTHIVLAEESNIAKVIDPAGGSWYVESRTDELARAAWNEFQGIEKAGGIAQVLTDGTLAAAIAKAWSEREAGVAKRRDPVTGVSEFPNIGEAPVATEEVDVAAAKAAAGERLRATRAKNAGPKVEALATAGAAERPAAAVVAAEAGATIAQMAQALGGTPVKLTALPQHRYGEAFEALRAASDAYRARTGVQPSIFLANLGAIAQHTARATFAKNLFETAGIAALPSEGFTDAAACADAFKASGARVAILCSADPIYEQMATAVAGALKGAGCEYLFLAGQPGDKRDLYTGAGIDDFIFMGADVLKITGSILARLGVIAR</sequence>
<name>A0A380TD48_9ZZZZ</name>
<dbReference type="Gene3D" id="3.20.20.240">
    <property type="entry name" value="Methylmalonyl-CoA mutase"/>
    <property type="match status" value="1"/>
</dbReference>
<dbReference type="EMBL" id="UIDG01000150">
    <property type="protein sequence ID" value="SUS06038.1"/>
    <property type="molecule type" value="Genomic_DNA"/>
</dbReference>
<dbReference type="GO" id="GO:0005737">
    <property type="term" value="C:cytoplasm"/>
    <property type="evidence" value="ECO:0007669"/>
    <property type="project" value="TreeGrafter"/>
</dbReference>
<dbReference type="InterPro" id="IPR006099">
    <property type="entry name" value="MeMalonylCoA_mutase_a/b_cat"/>
</dbReference>
<evidence type="ECO:0000256" key="2">
    <source>
        <dbReference type="ARBA" id="ARBA00008465"/>
    </source>
</evidence>
<reference evidence="7" key="1">
    <citation type="submission" date="2018-07" db="EMBL/GenBank/DDBJ databases">
        <authorList>
            <person name="Quirk P.G."/>
            <person name="Krulwich T.A."/>
        </authorList>
    </citation>
    <scope>NUCLEOTIDE SEQUENCE</scope>
</reference>
<comment type="similarity">
    <text evidence="2">Belongs to the methylmalonyl-CoA mutase family.</text>
</comment>
<organism evidence="7">
    <name type="scientific">metagenome</name>
    <dbReference type="NCBI Taxonomy" id="256318"/>
    <lineage>
        <taxon>unclassified sequences</taxon>
        <taxon>metagenomes</taxon>
    </lineage>
</organism>
<gene>
    <name evidence="7" type="ORF">DF3PB_2330004</name>
</gene>
<keyword evidence="5" id="KW-0170">Cobalt</keyword>
<proteinExistence type="inferred from homology"/>
<keyword evidence="3" id="KW-0846">Cobalamin</keyword>
<evidence type="ECO:0000256" key="4">
    <source>
        <dbReference type="ARBA" id="ARBA00023235"/>
    </source>
</evidence>
<keyword evidence="4" id="KW-0413">Isomerase</keyword>
<dbReference type="AlphaFoldDB" id="A0A380TD48"/>
<dbReference type="GO" id="GO:0019678">
    <property type="term" value="P:propionate metabolic process, methylmalonyl pathway"/>
    <property type="evidence" value="ECO:0007669"/>
    <property type="project" value="TreeGrafter"/>
</dbReference>
<evidence type="ECO:0000256" key="5">
    <source>
        <dbReference type="ARBA" id="ARBA00023285"/>
    </source>
</evidence>